<evidence type="ECO:0000313" key="2">
    <source>
        <dbReference type="EMBL" id="ADI31250.1"/>
    </source>
</evidence>
<keyword evidence="1" id="KW-0812">Transmembrane</keyword>
<feature type="transmembrane region" description="Helical" evidence="1">
    <location>
        <begin position="39"/>
        <end position="59"/>
    </location>
</feature>
<dbReference type="AlphaFoldDB" id="D7DAQ3"/>
<dbReference type="OrthoDB" id="34952at183924"/>
<reference evidence="3" key="1">
    <citation type="submission" date="2010-05" db="EMBL/GenBank/DDBJ databases">
        <title>Complete sequence of Staphylothermus hellenicus DSM 12710.</title>
        <authorList>
            <consortium name="US DOE Joint Genome Institute"/>
            <person name="Lucas S."/>
            <person name="Copeland A."/>
            <person name="Lapidus A."/>
            <person name="Cheng J.-F."/>
            <person name="Bruce D."/>
            <person name="Goodwin L."/>
            <person name="Pitluck S."/>
            <person name="Davenport K."/>
            <person name="Detter J.C."/>
            <person name="Han C."/>
            <person name="Tapia R."/>
            <person name="Larimer F."/>
            <person name="Land M."/>
            <person name="Hauser L."/>
            <person name="Kyrpides N."/>
            <person name="Mikhailova N."/>
            <person name="Anderson I.J."/>
            <person name="Woyke T."/>
        </authorList>
    </citation>
    <scope>NUCLEOTIDE SEQUENCE [LARGE SCALE GENOMIC DNA]</scope>
    <source>
        <strain evidence="3">DSM 12710 / JCM 10830 / BK20S6-10-b1 / P8</strain>
    </source>
</reference>
<keyword evidence="1" id="KW-1133">Transmembrane helix</keyword>
<dbReference type="STRING" id="591019.Shell_0103"/>
<accession>D7DAQ3</accession>
<dbReference type="Proteomes" id="UP000002573">
    <property type="component" value="Chromosome"/>
</dbReference>
<gene>
    <name evidence="2" type="ordered locus">Shell_0103</name>
</gene>
<proteinExistence type="predicted"/>
<dbReference type="EMBL" id="CP002051">
    <property type="protein sequence ID" value="ADI31250.1"/>
    <property type="molecule type" value="Genomic_DNA"/>
</dbReference>
<dbReference type="RefSeq" id="WP_013142448.1">
    <property type="nucleotide sequence ID" value="NC_014205.1"/>
</dbReference>
<reference evidence="2 3" key="2">
    <citation type="journal article" date="2011" name="Stand. Genomic Sci.">
        <title>Complete genome sequence of Staphylothermus hellenicus P8.</title>
        <authorList>
            <person name="Anderson I."/>
            <person name="Wirth R."/>
            <person name="Lucas S."/>
            <person name="Copeland A."/>
            <person name="Lapidus A."/>
            <person name="Cheng J.F."/>
            <person name="Goodwin L."/>
            <person name="Pitluck S."/>
            <person name="Davenport K."/>
            <person name="Detter J.C."/>
            <person name="Han C."/>
            <person name="Tapia R."/>
            <person name="Land M."/>
            <person name="Hauser L."/>
            <person name="Pati A."/>
            <person name="Mikhailova N."/>
            <person name="Woyke T."/>
            <person name="Klenk H.P."/>
            <person name="Kyrpides N."/>
            <person name="Ivanova N."/>
        </authorList>
    </citation>
    <scope>NUCLEOTIDE SEQUENCE [LARGE SCALE GENOMIC DNA]</scope>
    <source>
        <strain evidence="3">DSM 12710 / JCM 10830 / BK20S6-10-b1 / P8</strain>
    </source>
</reference>
<dbReference type="KEGG" id="shc:Shell_0103"/>
<keyword evidence="3" id="KW-1185">Reference proteome</keyword>
<sequence>MVCCRRRLGLIDKYTAVAAMSAGMIVGYVKYYYGRIWNIYEGLWGLLANLLVLSIMLLIKKLIKGKQ</sequence>
<dbReference type="HOGENOM" id="CLU_2802441_0_0_2"/>
<protein>
    <submittedName>
        <fullName evidence="2">Uncharacterized protein</fullName>
    </submittedName>
</protein>
<name>D7DAQ3_STAHD</name>
<dbReference type="GeneID" id="41582833"/>
<organism evidence="2 3">
    <name type="scientific">Staphylothermus hellenicus (strain DSM 12710 / JCM 10830 / BK20S6-10-b1 / P8)</name>
    <dbReference type="NCBI Taxonomy" id="591019"/>
    <lineage>
        <taxon>Archaea</taxon>
        <taxon>Thermoproteota</taxon>
        <taxon>Thermoprotei</taxon>
        <taxon>Desulfurococcales</taxon>
        <taxon>Desulfurococcaceae</taxon>
        <taxon>Staphylothermus</taxon>
    </lineage>
</organism>
<keyword evidence="1" id="KW-0472">Membrane</keyword>
<feature type="transmembrane region" description="Helical" evidence="1">
    <location>
        <begin position="14"/>
        <end position="33"/>
    </location>
</feature>
<dbReference type="eggNOG" id="arCOG01316">
    <property type="taxonomic scope" value="Archaea"/>
</dbReference>
<evidence type="ECO:0000313" key="3">
    <source>
        <dbReference type="Proteomes" id="UP000002573"/>
    </source>
</evidence>
<evidence type="ECO:0000256" key="1">
    <source>
        <dbReference type="SAM" id="Phobius"/>
    </source>
</evidence>